<dbReference type="SUPFAM" id="SSF54928">
    <property type="entry name" value="RNA-binding domain, RBD"/>
    <property type="match status" value="1"/>
</dbReference>
<sequence>MSGGTVLIRLQNLAWSANASDIRRFFNGLAIPEGGVHIVGGDRGDAFVTFTSDETARLALLLDGQELCGQTLKLFVSSNAEMQHVVQQVRLAAVAPAEEPQPPTTPTPPPLREQPNQGLFEHSAGYRAEATDGLTRGPIPESASTRRPMPDSTPVAADIFPPTLPSQPMKMTPRRPLCHQRSGSVLTAARATIGKAAMATGETAAGEAAEEATNRPPTAVESTLISSSRSRDIPCIISRLGLSNGTATEPSPNSPIGSSTGSRISSTLTTSDMGRTTAATTTVATALLGAGLPILAEPTRKTTDIAAAATGTSNTTAAGTMHNRWKAEKVAAAAALLLMLLRLPRLLP</sequence>
<feature type="domain" description="RRM" evidence="5">
    <location>
        <begin position="6"/>
        <end position="79"/>
    </location>
</feature>
<keyword evidence="2 3" id="KW-0694">RNA-binding</keyword>
<dbReference type="OrthoDB" id="2588702at2759"/>
<feature type="region of interest" description="Disordered" evidence="4">
    <location>
        <begin position="96"/>
        <end position="177"/>
    </location>
</feature>
<dbReference type="SMART" id="SM00360">
    <property type="entry name" value="RRM"/>
    <property type="match status" value="1"/>
</dbReference>
<dbReference type="InterPro" id="IPR050666">
    <property type="entry name" value="ESRP"/>
</dbReference>
<dbReference type="EMBL" id="NIVC01003006">
    <property type="protein sequence ID" value="PAA53880.1"/>
    <property type="molecule type" value="Genomic_DNA"/>
</dbReference>
<evidence type="ECO:0000313" key="6">
    <source>
        <dbReference type="EMBL" id="PAA53880.1"/>
    </source>
</evidence>
<evidence type="ECO:0000259" key="5">
    <source>
        <dbReference type="PROSITE" id="PS50102"/>
    </source>
</evidence>
<protein>
    <recommendedName>
        <fullName evidence="5">RRM domain-containing protein</fullName>
    </recommendedName>
</protein>
<accession>A0A267DX55</accession>
<dbReference type="GO" id="GO:0003723">
    <property type="term" value="F:RNA binding"/>
    <property type="evidence" value="ECO:0007669"/>
    <property type="project" value="UniProtKB-UniRule"/>
</dbReference>
<dbReference type="Gene3D" id="3.30.70.330">
    <property type="match status" value="1"/>
</dbReference>
<organism evidence="6 7">
    <name type="scientific">Macrostomum lignano</name>
    <dbReference type="NCBI Taxonomy" id="282301"/>
    <lineage>
        <taxon>Eukaryota</taxon>
        <taxon>Metazoa</taxon>
        <taxon>Spiralia</taxon>
        <taxon>Lophotrochozoa</taxon>
        <taxon>Platyhelminthes</taxon>
        <taxon>Rhabditophora</taxon>
        <taxon>Macrostomorpha</taxon>
        <taxon>Macrostomida</taxon>
        <taxon>Macrostomidae</taxon>
        <taxon>Macrostomum</taxon>
    </lineage>
</organism>
<dbReference type="STRING" id="282301.A0A267DX55"/>
<evidence type="ECO:0000256" key="3">
    <source>
        <dbReference type="PROSITE-ProRule" id="PRU00176"/>
    </source>
</evidence>
<comment type="caution">
    <text evidence="6">The sequence shown here is derived from an EMBL/GenBank/DDBJ whole genome shotgun (WGS) entry which is preliminary data.</text>
</comment>
<reference evidence="6 7" key="1">
    <citation type="submission" date="2017-06" db="EMBL/GenBank/DDBJ databases">
        <title>A platform for efficient transgenesis in Macrostomum lignano, a flatworm model organism for stem cell research.</title>
        <authorList>
            <person name="Berezikov E."/>
        </authorList>
    </citation>
    <scope>NUCLEOTIDE SEQUENCE [LARGE SCALE GENOMIC DNA]</scope>
    <source>
        <strain evidence="6">DV1</strain>
        <tissue evidence="6">Whole organism</tissue>
    </source>
</reference>
<dbReference type="PROSITE" id="PS50102">
    <property type="entry name" value="RRM"/>
    <property type="match status" value="1"/>
</dbReference>
<dbReference type="InterPro" id="IPR012677">
    <property type="entry name" value="Nucleotide-bd_a/b_plait_sf"/>
</dbReference>
<dbReference type="InterPro" id="IPR035979">
    <property type="entry name" value="RBD_domain_sf"/>
</dbReference>
<gene>
    <name evidence="6" type="ORF">BOX15_Mlig026280g2</name>
</gene>
<evidence type="ECO:0000256" key="1">
    <source>
        <dbReference type="ARBA" id="ARBA00022737"/>
    </source>
</evidence>
<dbReference type="AlphaFoldDB" id="A0A267DX55"/>
<dbReference type="Proteomes" id="UP000215902">
    <property type="component" value="Unassembled WGS sequence"/>
</dbReference>
<feature type="compositionally biased region" description="Low complexity" evidence="4">
    <location>
        <begin position="254"/>
        <end position="264"/>
    </location>
</feature>
<proteinExistence type="predicted"/>
<name>A0A267DX55_9PLAT</name>
<dbReference type="Pfam" id="PF00076">
    <property type="entry name" value="RRM_1"/>
    <property type="match status" value="1"/>
</dbReference>
<dbReference type="InterPro" id="IPR000504">
    <property type="entry name" value="RRM_dom"/>
</dbReference>
<evidence type="ECO:0000256" key="4">
    <source>
        <dbReference type="SAM" id="MobiDB-lite"/>
    </source>
</evidence>
<feature type="region of interest" description="Disordered" evidence="4">
    <location>
        <begin position="243"/>
        <end position="264"/>
    </location>
</feature>
<keyword evidence="1" id="KW-0677">Repeat</keyword>
<dbReference type="PANTHER" id="PTHR13976">
    <property type="entry name" value="HETEROGENEOUS NUCLEAR RIBONUCLEOPROTEIN-RELATED"/>
    <property type="match status" value="1"/>
</dbReference>
<feature type="compositionally biased region" description="Pro residues" evidence="4">
    <location>
        <begin position="99"/>
        <end position="112"/>
    </location>
</feature>
<feature type="region of interest" description="Disordered" evidence="4">
    <location>
        <begin position="203"/>
        <end position="226"/>
    </location>
</feature>
<evidence type="ECO:0000256" key="2">
    <source>
        <dbReference type="ARBA" id="ARBA00022884"/>
    </source>
</evidence>
<keyword evidence="7" id="KW-1185">Reference proteome</keyword>
<evidence type="ECO:0000313" key="7">
    <source>
        <dbReference type="Proteomes" id="UP000215902"/>
    </source>
</evidence>